<comment type="similarity">
    <text evidence="5">Belongs to the binding-protein-dependent transport system permease family.</text>
</comment>
<dbReference type="PANTHER" id="PTHR43839:SF3">
    <property type="entry name" value="OLIGOPEPTIDE ABC TRANSPORTER, PERMEASE PROTEIN"/>
    <property type="match status" value="1"/>
</dbReference>
<dbReference type="OrthoDB" id="9766870at2"/>
<gene>
    <name evidence="8" type="ORF">FHY64_18220</name>
</gene>
<dbReference type="PANTHER" id="PTHR43839">
    <property type="entry name" value="OPPC IN A BINDING PROTEIN-DEPENDENT TRANSPORT SYSTEM"/>
    <property type="match status" value="1"/>
</dbReference>
<feature type="region of interest" description="Disordered" evidence="6">
    <location>
        <begin position="1"/>
        <end position="32"/>
    </location>
</feature>
<protein>
    <submittedName>
        <fullName evidence="8">ABC transporter permease</fullName>
    </submittedName>
</protein>
<keyword evidence="9" id="KW-1185">Reference proteome</keyword>
<dbReference type="CDD" id="cd06261">
    <property type="entry name" value="TM_PBP2"/>
    <property type="match status" value="1"/>
</dbReference>
<dbReference type="EMBL" id="VFFF01000003">
    <property type="protein sequence ID" value="TNY31026.1"/>
    <property type="molecule type" value="Genomic_DNA"/>
</dbReference>
<dbReference type="PROSITE" id="PS50928">
    <property type="entry name" value="ABC_TM1"/>
    <property type="match status" value="1"/>
</dbReference>
<evidence type="ECO:0000256" key="4">
    <source>
        <dbReference type="ARBA" id="ARBA00023136"/>
    </source>
</evidence>
<feature type="transmembrane region" description="Helical" evidence="5">
    <location>
        <begin position="308"/>
        <end position="328"/>
    </location>
</feature>
<evidence type="ECO:0000256" key="2">
    <source>
        <dbReference type="ARBA" id="ARBA00022692"/>
    </source>
</evidence>
<keyword evidence="2 5" id="KW-0812">Transmembrane</keyword>
<evidence type="ECO:0000313" key="9">
    <source>
        <dbReference type="Proteomes" id="UP000314011"/>
    </source>
</evidence>
<comment type="caution">
    <text evidence="8">The sequence shown here is derived from an EMBL/GenBank/DDBJ whole genome shotgun (WGS) entry which is preliminary data.</text>
</comment>
<feature type="transmembrane region" description="Helical" evidence="5">
    <location>
        <begin position="191"/>
        <end position="216"/>
    </location>
</feature>
<evidence type="ECO:0000256" key="5">
    <source>
        <dbReference type="RuleBase" id="RU363032"/>
    </source>
</evidence>
<feature type="transmembrane region" description="Helical" evidence="5">
    <location>
        <begin position="55"/>
        <end position="77"/>
    </location>
</feature>
<keyword evidence="4 5" id="KW-0472">Membrane</keyword>
<dbReference type="SUPFAM" id="SSF161098">
    <property type="entry name" value="MetI-like"/>
    <property type="match status" value="1"/>
</dbReference>
<reference evidence="8 9" key="1">
    <citation type="submission" date="2019-06" db="EMBL/GenBank/DDBJ databases">
        <title>Genome of new Rhodobacteraceae sp. SM1903.</title>
        <authorList>
            <person name="Ren X."/>
        </authorList>
    </citation>
    <scope>NUCLEOTIDE SEQUENCE [LARGE SCALE GENOMIC DNA]</scope>
    <source>
        <strain evidence="8 9">SM1903</strain>
    </source>
</reference>
<dbReference type="GO" id="GO:0055085">
    <property type="term" value="P:transmembrane transport"/>
    <property type="evidence" value="ECO:0007669"/>
    <property type="project" value="InterPro"/>
</dbReference>
<dbReference type="RefSeq" id="WP_140197294.1">
    <property type="nucleotide sequence ID" value="NZ_CP065915.1"/>
</dbReference>
<evidence type="ECO:0000313" key="8">
    <source>
        <dbReference type="EMBL" id="TNY31026.1"/>
    </source>
</evidence>
<name>A0A5C5G8J9_9RHOB</name>
<evidence type="ECO:0000259" key="7">
    <source>
        <dbReference type="PROSITE" id="PS50928"/>
    </source>
</evidence>
<dbReference type="Proteomes" id="UP000314011">
    <property type="component" value="Unassembled WGS sequence"/>
</dbReference>
<sequence>MTDVSHPTLDPPILPPDGEETGPAISPLRPGDDPSEIAVASQWTLIRHKFFRNKVAVAAGIVVLFFYFVALFVEFLAPTNPAAAQPRFTYAPPQSLAFFVEGEDGREWLPHVKGYAMEVDPESLRRTFTVDEESVIPIGFFVEGTPYELWGLFPMNTHLIGPLDPTKPMNLLGTDSLGRDLLSRLIYGARISMSIGLIGVVSSLVIGTVLGALSGYYGGWVDLAVQRLIEIVSAMPTIPLWLGLAAAIPITWSPLKVYFVITLIVSLLAWTSLAREVRGRFFALKNEDFVTAAILDGSRRRRVIFRHILPSLTSHILAVVTLAIPTMIVAETALSFLGIGLKPPVVSWGVLLQDAQNIRTVATAPWLLIWPSLAVVVAVLSFNFLGDGMRDAADPYET</sequence>
<dbReference type="InterPro" id="IPR025966">
    <property type="entry name" value="OppC_N"/>
</dbReference>
<dbReference type="Pfam" id="PF00528">
    <property type="entry name" value="BPD_transp_1"/>
    <property type="match status" value="1"/>
</dbReference>
<keyword evidence="3 5" id="KW-1133">Transmembrane helix</keyword>
<organism evidence="8 9">
    <name type="scientific">Pelagovum pacificum</name>
    <dbReference type="NCBI Taxonomy" id="2588711"/>
    <lineage>
        <taxon>Bacteria</taxon>
        <taxon>Pseudomonadati</taxon>
        <taxon>Pseudomonadota</taxon>
        <taxon>Alphaproteobacteria</taxon>
        <taxon>Rhodobacterales</taxon>
        <taxon>Paracoccaceae</taxon>
        <taxon>Pelagovum</taxon>
    </lineage>
</organism>
<feature type="domain" description="ABC transmembrane type-1" evidence="7">
    <location>
        <begin position="189"/>
        <end position="386"/>
    </location>
</feature>
<evidence type="ECO:0000256" key="3">
    <source>
        <dbReference type="ARBA" id="ARBA00022989"/>
    </source>
</evidence>
<dbReference type="AlphaFoldDB" id="A0A5C5G8J9"/>
<dbReference type="GO" id="GO:0005886">
    <property type="term" value="C:plasma membrane"/>
    <property type="evidence" value="ECO:0007669"/>
    <property type="project" value="UniProtKB-SubCell"/>
</dbReference>
<feature type="transmembrane region" description="Helical" evidence="5">
    <location>
        <begin position="228"/>
        <end position="251"/>
    </location>
</feature>
<evidence type="ECO:0000256" key="6">
    <source>
        <dbReference type="SAM" id="MobiDB-lite"/>
    </source>
</evidence>
<evidence type="ECO:0000256" key="1">
    <source>
        <dbReference type="ARBA" id="ARBA00004651"/>
    </source>
</evidence>
<accession>A0A5C5G8J9</accession>
<dbReference type="InterPro" id="IPR000515">
    <property type="entry name" value="MetI-like"/>
</dbReference>
<proteinExistence type="inferred from homology"/>
<dbReference type="InterPro" id="IPR035906">
    <property type="entry name" value="MetI-like_sf"/>
</dbReference>
<dbReference type="Gene3D" id="1.10.3720.10">
    <property type="entry name" value="MetI-like"/>
    <property type="match status" value="1"/>
</dbReference>
<comment type="subcellular location">
    <subcellularLocation>
        <location evidence="1 5">Cell membrane</location>
        <topology evidence="1 5">Multi-pass membrane protein</topology>
    </subcellularLocation>
</comment>
<dbReference type="Pfam" id="PF12911">
    <property type="entry name" value="OppC_N"/>
    <property type="match status" value="1"/>
</dbReference>
<keyword evidence="5" id="KW-0813">Transport</keyword>
<feature type="transmembrane region" description="Helical" evidence="5">
    <location>
        <begin position="257"/>
        <end position="274"/>
    </location>
</feature>
<feature type="transmembrane region" description="Helical" evidence="5">
    <location>
        <begin position="364"/>
        <end position="385"/>
    </location>
</feature>